<dbReference type="OrthoDB" id="3824760at2759"/>
<reference evidence="2" key="1">
    <citation type="submission" date="2020-06" db="EMBL/GenBank/DDBJ databases">
        <authorList>
            <person name="Onetto C."/>
        </authorList>
    </citation>
    <scope>NUCLEOTIDE SEQUENCE</scope>
</reference>
<feature type="region of interest" description="Disordered" evidence="1">
    <location>
        <begin position="60"/>
        <end position="120"/>
    </location>
</feature>
<evidence type="ECO:0000313" key="3">
    <source>
        <dbReference type="Proteomes" id="UP000714618"/>
    </source>
</evidence>
<keyword evidence="3" id="KW-1185">Reference proteome</keyword>
<dbReference type="EMBL" id="CAIJEO010000010">
    <property type="protein sequence ID" value="CAD0099665.1"/>
    <property type="molecule type" value="Genomic_DNA"/>
</dbReference>
<dbReference type="Proteomes" id="UP000714618">
    <property type="component" value="Unassembled WGS sequence"/>
</dbReference>
<comment type="caution">
    <text evidence="2">The sequence shown here is derived from an EMBL/GenBank/DDBJ whole genome shotgun (WGS) entry which is preliminary data.</text>
</comment>
<gene>
    <name evidence="2" type="ORF">AWRI4233_LOCUS8490</name>
</gene>
<proteinExistence type="predicted"/>
<evidence type="ECO:0000313" key="2">
    <source>
        <dbReference type="EMBL" id="CAD0099665.1"/>
    </source>
</evidence>
<feature type="compositionally biased region" description="Basic and acidic residues" evidence="1">
    <location>
        <begin position="62"/>
        <end position="78"/>
    </location>
</feature>
<sequence length="120" mass="13871">MTIPRRWQPPAVDKKTRWLDWWFRFATTGIASMFAYKTVNDKDTPDSEIDDIEMQEIAVNSADHDDCENASRPERSQQDMKSTSQNTVAPEDTNERCTHNNPGAYEYSSLKRTMGLRAPR</sequence>
<dbReference type="AlphaFoldDB" id="A0A9N8K6C1"/>
<organism evidence="2 3">
    <name type="scientific">Aureobasidium mustum</name>
    <dbReference type="NCBI Taxonomy" id="2773714"/>
    <lineage>
        <taxon>Eukaryota</taxon>
        <taxon>Fungi</taxon>
        <taxon>Dikarya</taxon>
        <taxon>Ascomycota</taxon>
        <taxon>Pezizomycotina</taxon>
        <taxon>Dothideomycetes</taxon>
        <taxon>Dothideomycetidae</taxon>
        <taxon>Dothideales</taxon>
        <taxon>Saccotheciaceae</taxon>
        <taxon>Aureobasidium</taxon>
    </lineage>
</organism>
<evidence type="ECO:0000256" key="1">
    <source>
        <dbReference type="SAM" id="MobiDB-lite"/>
    </source>
</evidence>
<name>A0A9N8K6C1_9PEZI</name>
<accession>A0A9N8K6C1</accession>
<feature type="compositionally biased region" description="Polar residues" evidence="1">
    <location>
        <begin position="79"/>
        <end position="88"/>
    </location>
</feature>
<protein>
    <submittedName>
        <fullName evidence="2">Uncharacterized protein</fullName>
    </submittedName>
</protein>